<evidence type="ECO:0000313" key="2">
    <source>
        <dbReference type="Proteomes" id="UP000548476"/>
    </source>
</evidence>
<keyword evidence="2" id="KW-1185">Reference proteome</keyword>
<dbReference type="Proteomes" id="UP000548476">
    <property type="component" value="Unassembled WGS sequence"/>
</dbReference>
<dbReference type="RefSeq" id="WP_184789503.1">
    <property type="nucleotide sequence ID" value="NZ_BONT01000033.1"/>
</dbReference>
<name>A0A841FTM0_9ACTN</name>
<comment type="caution">
    <text evidence="1">The sequence shown here is derived from an EMBL/GenBank/DDBJ whole genome shotgun (WGS) entry which is preliminary data.</text>
</comment>
<evidence type="ECO:0000313" key="1">
    <source>
        <dbReference type="EMBL" id="MBB6036677.1"/>
    </source>
</evidence>
<gene>
    <name evidence="1" type="ORF">HNR73_004548</name>
</gene>
<sequence>MKRRPIRTAILVVITALVWFLAVKVNFPAETPAHGRDNARHLPHIDVGPGTITVASEDPAYTFTVPTGFAVQPDTGDLVPVSWLPVDARITHHAATVPVDTDELTDAELASSEEANPEGTPAKVIETFEVGDFRVVVTEYGHTYTAYHDRTVVEFAAQPPWEQTYVYDRGVFPAAMRAILDGLTFG</sequence>
<reference evidence="1 2" key="1">
    <citation type="submission" date="2020-08" db="EMBL/GenBank/DDBJ databases">
        <title>Genomic Encyclopedia of Type Strains, Phase IV (KMG-IV): sequencing the most valuable type-strain genomes for metagenomic binning, comparative biology and taxonomic classification.</title>
        <authorList>
            <person name="Goeker M."/>
        </authorList>
    </citation>
    <scope>NUCLEOTIDE SEQUENCE [LARGE SCALE GENOMIC DNA]</scope>
    <source>
        <strain evidence="1 2">YIM 65646</strain>
    </source>
</reference>
<accession>A0A841FTM0</accession>
<proteinExistence type="predicted"/>
<organism evidence="1 2">
    <name type="scientific">Phytomonospora endophytica</name>
    <dbReference type="NCBI Taxonomy" id="714109"/>
    <lineage>
        <taxon>Bacteria</taxon>
        <taxon>Bacillati</taxon>
        <taxon>Actinomycetota</taxon>
        <taxon>Actinomycetes</taxon>
        <taxon>Micromonosporales</taxon>
        <taxon>Micromonosporaceae</taxon>
        <taxon>Phytomonospora</taxon>
    </lineage>
</organism>
<dbReference type="AlphaFoldDB" id="A0A841FTM0"/>
<dbReference type="EMBL" id="JACHGT010000009">
    <property type="protein sequence ID" value="MBB6036677.1"/>
    <property type="molecule type" value="Genomic_DNA"/>
</dbReference>
<protein>
    <submittedName>
        <fullName evidence="1">Uncharacterized protein</fullName>
    </submittedName>
</protein>